<sequence length="554" mass="61855">MQNQQEDKVKIYAMGGVGEIGNNMTVIEINEDIFIIDAGMMHPKDEMFGVDTVIPDITHLEQKRDRIKAIFLTHAHSEHIGGIPYLIKKIKAPIYGTTLTLAFLEQMLREMKSNKKVKTYTIDPDKEVWIGSNRVSFFRTNHSIPDSVGLAFHTSQGAIVHTGDFKFDYTPVDGVKFDLSKLTRIGDEGVLCLLSDSKNAELPGHTPSESTVGERIEDVFYFAEGRVITALYASNLHRIQQVVNAAVQTKRKVALDNRYLERLVGIATKLGYLHVPKHTFISLDKIDKRPDREIAIISTGPEGDPMSPLIKIANHSHKKLQPKDTDIFIYASSASPGDEKDVTKAIDSLMRIGVQVVYGKDVHVSGHASEEDLKLMLELVRPKYLIPIHGEFRMLKVHMDIAASTGLPLHHVFLLDKGDVVEFTKGEARETEKVPAGQVLVDGLGVGDVGNIVLRDRRLLAEDGTLIVVVTLGRRSKAILSGPEIITRGFVYVRESEELIEDANQIVTEVLSKALNEKVSEWSSLKNGIRDALGRYLYDKTKRRPMILPIIMEI</sequence>
<dbReference type="NCBIfam" id="TIGR00649">
    <property type="entry name" value="MG423"/>
    <property type="match status" value="1"/>
</dbReference>
<dbReference type="Proteomes" id="UP000628775">
    <property type="component" value="Unassembled WGS sequence"/>
</dbReference>
<keyword evidence="18" id="KW-1185">Reference proteome</keyword>
<protein>
    <recommendedName>
        <fullName evidence="11 12">Ribonuclease J</fullName>
        <shortName evidence="11">RNase J</shortName>
        <ecNumber evidence="11 12">3.1.-.-</ecNumber>
    </recommendedName>
</protein>
<keyword evidence="8 15" id="KW-0862">Zinc</keyword>
<dbReference type="Gene3D" id="3.10.20.580">
    <property type="match status" value="1"/>
</dbReference>
<feature type="binding site" evidence="15">
    <location>
        <position position="442"/>
    </location>
    <ligand>
        <name>Ca(2+)</name>
        <dbReference type="ChEBI" id="CHEBI:29108"/>
    </ligand>
</feature>
<evidence type="ECO:0000256" key="14">
    <source>
        <dbReference type="PIRSR" id="PIRSR004803-2"/>
    </source>
</evidence>
<dbReference type="InterPro" id="IPR004613">
    <property type="entry name" value="RNase_J"/>
</dbReference>
<dbReference type="SMART" id="SM00849">
    <property type="entry name" value="Lactamase_B"/>
    <property type="match status" value="1"/>
</dbReference>
<dbReference type="Pfam" id="PF00753">
    <property type="entry name" value="Lactamase_B"/>
    <property type="match status" value="1"/>
</dbReference>
<evidence type="ECO:0000256" key="9">
    <source>
        <dbReference type="ARBA" id="ARBA00022839"/>
    </source>
</evidence>
<comment type="cofactor">
    <cofactor evidence="15">
        <name>Ca(2+)</name>
        <dbReference type="ChEBI" id="CHEBI:29108"/>
    </cofactor>
    <text evidence="15">Binds 1 Ca(2+) cation per subunit. Seen in 1 crystal structure, it is not clear if it is physiologically important.</text>
</comment>
<dbReference type="EC" id="3.1.-.-" evidence="11 12"/>
<keyword evidence="3 11" id="KW-0698">rRNA processing</keyword>
<keyword evidence="7 11" id="KW-0378">Hydrolase</keyword>
<dbReference type="Pfam" id="PF17770">
    <property type="entry name" value="RNase_J_C"/>
    <property type="match status" value="1"/>
</dbReference>
<keyword evidence="9 11" id="KW-0269">Exonuclease</keyword>
<dbReference type="GO" id="GO:0003723">
    <property type="term" value="F:RNA binding"/>
    <property type="evidence" value="ECO:0007669"/>
    <property type="project" value="UniProtKB-UniRule"/>
</dbReference>
<keyword evidence="15" id="KW-0106">Calcium</keyword>
<dbReference type="Gene3D" id="3.60.15.10">
    <property type="entry name" value="Ribonuclease Z/Hydroxyacylglutathione hydrolase-like"/>
    <property type="match status" value="1"/>
</dbReference>
<dbReference type="InterPro" id="IPR001587">
    <property type="entry name" value="RNase_J_CS"/>
</dbReference>
<dbReference type="Pfam" id="PF22505">
    <property type="entry name" value="RNase_J_b_CASP"/>
    <property type="match status" value="1"/>
</dbReference>
<comment type="subunit">
    <text evidence="11">Homodimer, may be a subunit of the RNA degradosome.</text>
</comment>
<dbReference type="SUPFAM" id="SSF56281">
    <property type="entry name" value="Metallo-hydrolase/oxidoreductase"/>
    <property type="match status" value="1"/>
</dbReference>
<evidence type="ECO:0000313" key="17">
    <source>
        <dbReference type="EMBL" id="GGE46097.1"/>
    </source>
</evidence>
<dbReference type="InterPro" id="IPR001279">
    <property type="entry name" value="Metallo-B-lactamas"/>
</dbReference>
<dbReference type="PROSITE" id="PS01292">
    <property type="entry name" value="UPF0036"/>
    <property type="match status" value="1"/>
</dbReference>
<dbReference type="EMBL" id="BMIR01000012">
    <property type="protein sequence ID" value="GGE46097.1"/>
    <property type="molecule type" value="Genomic_DNA"/>
</dbReference>
<reference evidence="17" key="1">
    <citation type="journal article" date="2014" name="Int. J. Syst. Evol. Microbiol.">
        <title>Complete genome sequence of Corynebacterium casei LMG S-19264T (=DSM 44701T), isolated from a smear-ripened cheese.</title>
        <authorList>
            <consortium name="US DOE Joint Genome Institute (JGI-PGF)"/>
            <person name="Walter F."/>
            <person name="Albersmeier A."/>
            <person name="Kalinowski J."/>
            <person name="Ruckert C."/>
        </authorList>
    </citation>
    <scope>NUCLEOTIDE SEQUENCE</scope>
    <source>
        <strain evidence="17">CGMCC 1.15371</strain>
    </source>
</reference>
<feature type="active site" description="Proton donor" evidence="13">
    <location>
        <position position="196"/>
    </location>
</feature>
<keyword evidence="5 12" id="KW-0479">Metal-binding</keyword>
<evidence type="ECO:0000256" key="7">
    <source>
        <dbReference type="ARBA" id="ARBA00022801"/>
    </source>
</evidence>
<dbReference type="RefSeq" id="WP_188694745.1">
    <property type="nucleotide sequence ID" value="NZ_BMIR01000012.1"/>
</dbReference>
<evidence type="ECO:0000313" key="18">
    <source>
        <dbReference type="Proteomes" id="UP000628775"/>
    </source>
</evidence>
<dbReference type="HAMAP" id="MF_01491">
    <property type="entry name" value="RNase_J_bact"/>
    <property type="match status" value="1"/>
</dbReference>
<dbReference type="PANTHER" id="PTHR43694">
    <property type="entry name" value="RIBONUCLEASE J"/>
    <property type="match status" value="1"/>
</dbReference>
<feature type="binding site" evidence="15">
    <location>
        <position position="51"/>
    </location>
    <ligand>
        <name>Ca(2+)</name>
        <dbReference type="ChEBI" id="CHEBI:29108"/>
    </ligand>
</feature>
<evidence type="ECO:0000256" key="8">
    <source>
        <dbReference type="ARBA" id="ARBA00022833"/>
    </source>
</evidence>
<dbReference type="PIRSF" id="PIRSF004803">
    <property type="entry name" value="RnjA"/>
    <property type="match status" value="1"/>
</dbReference>
<feature type="binding site" evidence="15">
    <location>
        <position position="74"/>
    </location>
    <ligand>
        <name>Zn(2+)</name>
        <dbReference type="ChEBI" id="CHEBI:29105"/>
        <label>1</label>
        <note>catalytic</note>
    </ligand>
</feature>
<dbReference type="InterPro" id="IPR036866">
    <property type="entry name" value="RibonucZ/Hydroxyglut_hydro"/>
</dbReference>
<evidence type="ECO:0000256" key="6">
    <source>
        <dbReference type="ARBA" id="ARBA00022759"/>
    </source>
</evidence>
<dbReference type="InterPro" id="IPR055132">
    <property type="entry name" value="RNase_J_b_CASP"/>
</dbReference>
<evidence type="ECO:0000256" key="3">
    <source>
        <dbReference type="ARBA" id="ARBA00022552"/>
    </source>
</evidence>
<dbReference type="GO" id="GO:0006364">
    <property type="term" value="P:rRNA processing"/>
    <property type="evidence" value="ECO:0007669"/>
    <property type="project" value="UniProtKB-UniRule"/>
</dbReference>
<feature type="binding site" evidence="11 14">
    <location>
        <begin position="363"/>
        <end position="367"/>
    </location>
    <ligand>
        <name>substrate</name>
    </ligand>
</feature>
<feature type="binding site" evidence="14">
    <location>
        <begin position="233"/>
        <end position="235"/>
    </location>
    <ligand>
        <name>substrate</name>
    </ligand>
</feature>
<comment type="function">
    <text evidence="11">An RNase that has 5'-3' exonuclease and possibly endonuclease activity. Involved in maturation of rRNA and in some organisms also mRNA maturation and/or decay.</text>
</comment>
<dbReference type="GO" id="GO:0004521">
    <property type="term" value="F:RNA endonuclease activity"/>
    <property type="evidence" value="ECO:0007669"/>
    <property type="project" value="UniProtKB-UniRule"/>
</dbReference>
<feature type="binding site" evidence="15">
    <location>
        <position position="79"/>
    </location>
    <ligand>
        <name>Zn(2+)</name>
        <dbReference type="ChEBI" id="CHEBI:29105"/>
        <label>2</label>
        <note>catalytic</note>
    </ligand>
</feature>
<organism evidence="17 18">
    <name type="scientific">Pullulanibacillus camelliae</name>
    <dbReference type="NCBI Taxonomy" id="1707096"/>
    <lineage>
        <taxon>Bacteria</taxon>
        <taxon>Bacillati</taxon>
        <taxon>Bacillota</taxon>
        <taxon>Bacilli</taxon>
        <taxon>Bacillales</taxon>
        <taxon>Sporolactobacillaceae</taxon>
        <taxon>Pullulanibacillus</taxon>
    </lineage>
</organism>
<dbReference type="Pfam" id="PF07521">
    <property type="entry name" value="RMMBL"/>
    <property type="match status" value="1"/>
</dbReference>
<evidence type="ECO:0000256" key="1">
    <source>
        <dbReference type="ARBA" id="ARBA00004496"/>
    </source>
</evidence>
<accession>A0A8J3DW30</accession>
<comment type="subcellular location">
    <subcellularLocation>
        <location evidence="1 11 12">Cytoplasm</location>
    </subcellularLocation>
</comment>
<dbReference type="FunFam" id="3.10.20.580:FF:000001">
    <property type="entry name" value="Ribonuclease J"/>
    <property type="match status" value="1"/>
</dbReference>
<dbReference type="InterPro" id="IPR041636">
    <property type="entry name" value="RNase_J_C"/>
</dbReference>
<feature type="binding site" evidence="15">
    <location>
        <position position="164"/>
    </location>
    <ligand>
        <name>Zn(2+)</name>
        <dbReference type="ChEBI" id="CHEBI:29105"/>
        <label>2</label>
        <note>catalytic</note>
    </ligand>
</feature>
<dbReference type="AlphaFoldDB" id="A0A8J3DW30"/>
<comment type="similarity">
    <text evidence="11 12">Belongs to the metallo-beta-lactamase superfamily. RNA-metabolizing metallo-beta-lactamase-like family. Bacterial RNase J subfamily.</text>
</comment>
<dbReference type="GO" id="GO:0005737">
    <property type="term" value="C:cytoplasm"/>
    <property type="evidence" value="ECO:0007669"/>
    <property type="project" value="UniProtKB-SubCell"/>
</dbReference>
<evidence type="ECO:0000256" key="13">
    <source>
        <dbReference type="PIRSR" id="PIRSR004803-1"/>
    </source>
</evidence>
<evidence type="ECO:0000256" key="10">
    <source>
        <dbReference type="ARBA" id="ARBA00022884"/>
    </source>
</evidence>
<comment type="caution">
    <text evidence="17">The sequence shown here is derived from an EMBL/GenBank/DDBJ whole genome shotgun (WGS) entry which is preliminary data.</text>
</comment>
<keyword evidence="10 11" id="KW-0694">RNA-binding</keyword>
<proteinExistence type="inferred from homology"/>
<dbReference type="CDD" id="cd07714">
    <property type="entry name" value="RNaseJ_MBL-fold"/>
    <property type="match status" value="1"/>
</dbReference>
<evidence type="ECO:0000256" key="12">
    <source>
        <dbReference type="PIRNR" id="PIRNR004803"/>
    </source>
</evidence>
<feature type="domain" description="Metallo-beta-lactamase" evidence="16">
    <location>
        <begin position="21"/>
        <end position="216"/>
    </location>
</feature>
<dbReference type="Gene3D" id="3.40.50.10710">
    <property type="entry name" value="Metallo-hydrolase/oxidoreductase"/>
    <property type="match status" value="1"/>
</dbReference>
<feature type="active site" description="Proton acceptor" evidence="13">
    <location>
        <position position="367"/>
    </location>
</feature>
<dbReference type="GO" id="GO:0004534">
    <property type="term" value="F:5'-3' RNA exonuclease activity"/>
    <property type="evidence" value="ECO:0007669"/>
    <property type="project" value="UniProtKB-UniRule"/>
</dbReference>
<feature type="binding site" evidence="15">
    <location>
        <position position="49"/>
    </location>
    <ligand>
        <name>Ca(2+)</name>
        <dbReference type="ChEBI" id="CHEBI:29108"/>
    </ligand>
</feature>
<evidence type="ECO:0000256" key="4">
    <source>
        <dbReference type="ARBA" id="ARBA00022722"/>
    </source>
</evidence>
<reference evidence="17" key="2">
    <citation type="submission" date="2020-09" db="EMBL/GenBank/DDBJ databases">
        <authorList>
            <person name="Sun Q."/>
            <person name="Zhou Y."/>
        </authorList>
    </citation>
    <scope>NUCLEOTIDE SEQUENCE</scope>
    <source>
        <strain evidence="17">CGMCC 1.15371</strain>
    </source>
</reference>
<dbReference type="InterPro" id="IPR042173">
    <property type="entry name" value="RNase_J_2"/>
</dbReference>
<dbReference type="InterPro" id="IPR030854">
    <property type="entry name" value="RNase_J_bac"/>
</dbReference>
<evidence type="ECO:0000256" key="5">
    <source>
        <dbReference type="ARBA" id="ARBA00022723"/>
    </source>
</evidence>
<feature type="binding site" evidence="15">
    <location>
        <position position="389"/>
    </location>
    <ligand>
        <name>Zn(2+)</name>
        <dbReference type="ChEBI" id="CHEBI:29105"/>
        <label>1</label>
        <note>catalytic</note>
    </ligand>
</feature>
<feature type="binding site" evidence="15">
    <location>
        <position position="142"/>
    </location>
    <ligand>
        <name>Zn(2+)</name>
        <dbReference type="ChEBI" id="CHEBI:29105"/>
        <label>1</label>
        <note>catalytic</note>
    </ligand>
</feature>
<evidence type="ECO:0000259" key="16">
    <source>
        <dbReference type="SMART" id="SM00849"/>
    </source>
</evidence>
<dbReference type="GO" id="GO:0008270">
    <property type="term" value="F:zinc ion binding"/>
    <property type="evidence" value="ECO:0007669"/>
    <property type="project" value="InterPro"/>
</dbReference>
<feature type="binding site" evidence="15">
    <location>
        <position position="76"/>
    </location>
    <ligand>
        <name>Zn(2+)</name>
        <dbReference type="ChEBI" id="CHEBI:29105"/>
        <label>1</label>
        <note>catalytic</note>
    </ligand>
</feature>
<evidence type="ECO:0000256" key="15">
    <source>
        <dbReference type="PIRSR" id="PIRSR004803-3"/>
    </source>
</evidence>
<dbReference type="InterPro" id="IPR011108">
    <property type="entry name" value="RMMBL"/>
</dbReference>
<evidence type="ECO:0000256" key="2">
    <source>
        <dbReference type="ARBA" id="ARBA00022490"/>
    </source>
</evidence>
<evidence type="ECO:0000256" key="11">
    <source>
        <dbReference type="HAMAP-Rule" id="MF_01491"/>
    </source>
</evidence>
<name>A0A8J3DW30_9BACL</name>
<keyword evidence="2 11" id="KW-0963">Cytoplasm</keyword>
<keyword evidence="6 11" id="KW-0255">Endonuclease</keyword>
<gene>
    <name evidence="11 17" type="primary">rnj</name>
    <name evidence="17" type="ORF">GCM10011391_26110</name>
</gene>
<dbReference type="PANTHER" id="PTHR43694:SF4">
    <property type="entry name" value="RIBONUCLEASE J 2"/>
    <property type="match status" value="1"/>
</dbReference>
<comment type="cofactor">
    <cofactor evidence="12 15">
        <name>Zn(2+)</name>
        <dbReference type="ChEBI" id="CHEBI:29105"/>
    </cofactor>
    <text evidence="12 15">Binds 2 Zn(2+) ions per subunit. It is not clear if Zn(2+) or Mg(2+) is physiologically important.</text>
</comment>
<keyword evidence="4 11" id="KW-0540">Nuclease</keyword>